<dbReference type="InterPro" id="IPR001845">
    <property type="entry name" value="HTH_ArsR_DNA-bd_dom"/>
</dbReference>
<dbReference type="GO" id="GO:0003700">
    <property type="term" value="F:DNA-binding transcription factor activity"/>
    <property type="evidence" value="ECO:0007669"/>
    <property type="project" value="InterPro"/>
</dbReference>
<dbReference type="RefSeq" id="WP_043344327.1">
    <property type="nucleotide sequence ID" value="NZ_CP010536.1"/>
</dbReference>
<dbReference type="Proteomes" id="UP000031843">
    <property type="component" value="Chromosome main"/>
</dbReference>
<protein>
    <recommendedName>
        <fullName evidence="1">HTH arsR-type domain-containing protein</fullName>
    </recommendedName>
</protein>
<proteinExistence type="predicted"/>
<dbReference type="InterPro" id="IPR036390">
    <property type="entry name" value="WH_DNA-bd_sf"/>
</dbReference>
<name>A0A0C4YC88_9BURK</name>
<evidence type="ECO:0000313" key="3">
    <source>
        <dbReference type="Proteomes" id="UP000031843"/>
    </source>
</evidence>
<gene>
    <name evidence="2" type="ORF">RR42_m0834</name>
</gene>
<dbReference type="STRING" id="68895.RR42_m0834"/>
<keyword evidence="3" id="KW-1185">Reference proteome</keyword>
<accession>A0A0C4YC88</accession>
<dbReference type="EMBL" id="CP010536">
    <property type="protein sequence ID" value="AJG18246.1"/>
    <property type="molecule type" value="Genomic_DNA"/>
</dbReference>
<dbReference type="SUPFAM" id="SSF46785">
    <property type="entry name" value="Winged helix' DNA-binding domain"/>
    <property type="match status" value="1"/>
</dbReference>
<dbReference type="InterPro" id="IPR036388">
    <property type="entry name" value="WH-like_DNA-bd_sf"/>
</dbReference>
<dbReference type="KEGG" id="cbw:RR42_m0834"/>
<evidence type="ECO:0000313" key="2">
    <source>
        <dbReference type="EMBL" id="AJG18246.1"/>
    </source>
</evidence>
<dbReference type="Gene3D" id="1.10.10.10">
    <property type="entry name" value="Winged helix-like DNA-binding domain superfamily/Winged helix DNA-binding domain"/>
    <property type="match status" value="1"/>
</dbReference>
<dbReference type="CDD" id="cd00090">
    <property type="entry name" value="HTH_ARSR"/>
    <property type="match status" value="1"/>
</dbReference>
<dbReference type="InterPro" id="IPR011991">
    <property type="entry name" value="ArsR-like_HTH"/>
</dbReference>
<dbReference type="OrthoDB" id="8966108at2"/>
<dbReference type="AlphaFoldDB" id="A0A0C4YC88"/>
<feature type="domain" description="HTH arsR-type" evidence="1">
    <location>
        <begin position="1"/>
        <end position="95"/>
    </location>
</feature>
<dbReference type="Pfam" id="PF12840">
    <property type="entry name" value="HTH_20"/>
    <property type="match status" value="1"/>
</dbReference>
<dbReference type="PROSITE" id="PS50987">
    <property type="entry name" value="HTH_ARSR_2"/>
    <property type="match status" value="1"/>
</dbReference>
<reference evidence="2 3" key="1">
    <citation type="journal article" date="2015" name="Genome Announc.">
        <title>Complete Genome Sequence of Cupriavidus basilensis 4G11, Isolated from the Oak Ridge Field Research Center Site.</title>
        <authorList>
            <person name="Ray J."/>
            <person name="Waters R.J."/>
            <person name="Skerker J.M."/>
            <person name="Kuehl J.V."/>
            <person name="Price M.N."/>
            <person name="Huang J."/>
            <person name="Chakraborty R."/>
            <person name="Arkin A.P."/>
            <person name="Deutschbauer A."/>
        </authorList>
    </citation>
    <scope>NUCLEOTIDE SEQUENCE [LARGE SCALE GENOMIC DNA]</scope>
    <source>
        <strain evidence="2">4G11</strain>
    </source>
</reference>
<evidence type="ECO:0000259" key="1">
    <source>
        <dbReference type="PROSITE" id="PS50987"/>
    </source>
</evidence>
<sequence>METDQESTLTYALLTVPARAAICRALLEAGEAGMPAFDLAGVAGLSLPRASHHFNELMQADVLALVVRDRQVIYVLKARRAVSLALEYLDSGGLS</sequence>
<organism evidence="2 3">
    <name type="scientific">Cupriavidus basilensis</name>
    <dbReference type="NCBI Taxonomy" id="68895"/>
    <lineage>
        <taxon>Bacteria</taxon>
        <taxon>Pseudomonadati</taxon>
        <taxon>Pseudomonadota</taxon>
        <taxon>Betaproteobacteria</taxon>
        <taxon>Burkholderiales</taxon>
        <taxon>Burkholderiaceae</taxon>
        <taxon>Cupriavidus</taxon>
    </lineage>
</organism>